<evidence type="ECO:0000313" key="4">
    <source>
        <dbReference type="Proteomes" id="UP000053593"/>
    </source>
</evidence>
<evidence type="ECO:0000256" key="2">
    <source>
        <dbReference type="SAM" id="MobiDB-lite"/>
    </source>
</evidence>
<gene>
    <name evidence="3" type="ORF">GYMLUDRAFT_246188</name>
</gene>
<dbReference type="EMBL" id="KN834786">
    <property type="protein sequence ID" value="KIK58144.1"/>
    <property type="molecule type" value="Genomic_DNA"/>
</dbReference>
<keyword evidence="1" id="KW-0175">Coiled coil</keyword>
<proteinExistence type="predicted"/>
<organism evidence="3 4">
    <name type="scientific">Collybiopsis luxurians FD-317 M1</name>
    <dbReference type="NCBI Taxonomy" id="944289"/>
    <lineage>
        <taxon>Eukaryota</taxon>
        <taxon>Fungi</taxon>
        <taxon>Dikarya</taxon>
        <taxon>Basidiomycota</taxon>
        <taxon>Agaricomycotina</taxon>
        <taxon>Agaricomycetes</taxon>
        <taxon>Agaricomycetidae</taxon>
        <taxon>Agaricales</taxon>
        <taxon>Marasmiineae</taxon>
        <taxon>Omphalotaceae</taxon>
        <taxon>Collybiopsis</taxon>
        <taxon>Collybiopsis luxurians</taxon>
    </lineage>
</organism>
<dbReference type="AlphaFoldDB" id="A0A0D0C6K4"/>
<reference evidence="3 4" key="1">
    <citation type="submission" date="2014-04" db="EMBL/GenBank/DDBJ databases">
        <title>Evolutionary Origins and Diversification of the Mycorrhizal Mutualists.</title>
        <authorList>
            <consortium name="DOE Joint Genome Institute"/>
            <consortium name="Mycorrhizal Genomics Consortium"/>
            <person name="Kohler A."/>
            <person name="Kuo A."/>
            <person name="Nagy L.G."/>
            <person name="Floudas D."/>
            <person name="Copeland A."/>
            <person name="Barry K.W."/>
            <person name="Cichocki N."/>
            <person name="Veneault-Fourrey C."/>
            <person name="LaButti K."/>
            <person name="Lindquist E.A."/>
            <person name="Lipzen A."/>
            <person name="Lundell T."/>
            <person name="Morin E."/>
            <person name="Murat C."/>
            <person name="Riley R."/>
            <person name="Ohm R."/>
            <person name="Sun H."/>
            <person name="Tunlid A."/>
            <person name="Henrissat B."/>
            <person name="Grigoriev I.V."/>
            <person name="Hibbett D.S."/>
            <person name="Martin F."/>
        </authorList>
    </citation>
    <scope>NUCLEOTIDE SEQUENCE [LARGE SCALE GENOMIC DNA]</scope>
    <source>
        <strain evidence="3 4">FD-317 M1</strain>
    </source>
</reference>
<feature type="coiled-coil region" evidence="1">
    <location>
        <begin position="23"/>
        <end position="57"/>
    </location>
</feature>
<dbReference type="Proteomes" id="UP000053593">
    <property type="component" value="Unassembled WGS sequence"/>
</dbReference>
<name>A0A0D0C6K4_9AGAR</name>
<keyword evidence="4" id="KW-1185">Reference proteome</keyword>
<accession>A0A0D0C6K4</accession>
<feature type="region of interest" description="Disordered" evidence="2">
    <location>
        <begin position="516"/>
        <end position="545"/>
    </location>
</feature>
<sequence length="545" mass="61146">MTQRSQDASSNQEKRPAWFAIKIKKLEEEDQRKQLEIDALRKQNQMYQAEVENLRNLQTHAGGPLEPVYDTISEAEVVHSARLLNNSIQEAAAYIANSCHFESTEPPQDVYSHETSGFLEHASFLLSLHPKFGIFSTKFQNVLQHIIAMHCFETINSWTFGDDQRTINCFLDRVFLFMKGSNGKQSALTIAEQEAKLIIHYSELPSVKNTWKRLTRSYGKMELSPNYRLDWFRQMLTGDIANVLRIAGAAKDVDDGEIRESLQHSLEQIFQRCLELEQAILGRQSTDIRLILPGPNSEFDRMQMHVLMTGEDIMAVRNKVAFTCEMGLVETADHADGSSSYKVLLPAANQELNLGHKREKHLSADVHRSTQSEPIPNPLNARHRGEFEVGNYGQPMEPLNLSAMERASPPQTFPLHHGPVGVFPYSSFSIGMPWPPADLPHLNPGLDSMSPYGPDVSYDSLYLQPEHNPSKLFFNPLVSTPFNFTDSAHSPSSSYSPTQYPGDLAPFATVNATSVRLPHQSSSGGRRPSLEGSILLQPLTHPPSV</sequence>
<protein>
    <submittedName>
        <fullName evidence="3">Uncharacterized protein</fullName>
    </submittedName>
</protein>
<dbReference type="HOGENOM" id="CLU_499712_0_0_1"/>
<evidence type="ECO:0000256" key="1">
    <source>
        <dbReference type="SAM" id="Coils"/>
    </source>
</evidence>
<evidence type="ECO:0000313" key="3">
    <source>
        <dbReference type="EMBL" id="KIK58144.1"/>
    </source>
</evidence>